<dbReference type="InterPro" id="IPR011701">
    <property type="entry name" value="MFS"/>
</dbReference>
<feature type="region of interest" description="Disordered" evidence="5">
    <location>
        <begin position="443"/>
        <end position="477"/>
    </location>
</feature>
<dbReference type="InterPro" id="IPR020846">
    <property type="entry name" value="MFS_dom"/>
</dbReference>
<dbReference type="SUPFAM" id="SSF103473">
    <property type="entry name" value="MFS general substrate transporter"/>
    <property type="match status" value="1"/>
</dbReference>
<reference evidence="9" key="1">
    <citation type="submission" date="2025-08" db="UniProtKB">
        <authorList>
            <consortium name="RefSeq"/>
        </authorList>
    </citation>
    <scope>IDENTIFICATION</scope>
</reference>
<feature type="transmembrane region" description="Helical" evidence="6">
    <location>
        <begin position="346"/>
        <end position="367"/>
    </location>
</feature>
<comment type="subcellular location">
    <subcellularLocation>
        <location evidence="1">Membrane</location>
        <topology evidence="1">Multi-pass membrane protein</topology>
    </subcellularLocation>
</comment>
<feature type="transmembrane region" description="Helical" evidence="6">
    <location>
        <begin position="64"/>
        <end position="85"/>
    </location>
</feature>
<keyword evidence="8" id="KW-1185">Reference proteome</keyword>
<keyword evidence="4 6" id="KW-0472">Membrane</keyword>
<keyword evidence="3 6" id="KW-1133">Transmembrane helix</keyword>
<dbReference type="PANTHER" id="PTHR11662:SF399">
    <property type="entry name" value="FI19708P1-RELATED"/>
    <property type="match status" value="1"/>
</dbReference>
<evidence type="ECO:0000313" key="8">
    <source>
        <dbReference type="Proteomes" id="UP000694888"/>
    </source>
</evidence>
<dbReference type="PANTHER" id="PTHR11662">
    <property type="entry name" value="SOLUTE CARRIER FAMILY 17"/>
    <property type="match status" value="1"/>
</dbReference>
<sequence>MAFLGFVNVYCLRVNLSVALVAMVNSTSDSNTTNSNECPDPDGGNSSSSSNMGEFNWDEETQGYVLGAFFYGYIVTQLPGGWLASKIGGKNLFGYGVLCTSLLTLVTPVAARYSVYLFIAVRVLEGIGEGVTFPAMHAIWGNWAPVWERSKLAAFTYAGAQLGTVVSLPISGVLCDSDVAGGWPSVFYVFGAIGCLWFIAWMLVVHNTPADHPRISASEREYIESSIGKKEKVDTPWRHILTTPAVWGMAVAHFSNNWGFYTLLTCLPSYMKNILKFNMKENGLLSAVPYLVCWLMQNASGLTADYLRSHGHLSTQNTRKLFNSLGLVLPGGLLIVVGYVGCDHVLAMVFLTLSVGFGGCTMGGYNVNHLDVAPKFAGVLMGITNAIATIPGFVGPAIVGYLTNNDQRRSQWQIVFYITAAVYVFGTIVYLIFARGEEMWWSRAPPKRQDQRPPLSRENSEETQSVNSDPPPAYSAQ</sequence>
<evidence type="ECO:0000256" key="4">
    <source>
        <dbReference type="ARBA" id="ARBA00023136"/>
    </source>
</evidence>
<dbReference type="Pfam" id="PF07690">
    <property type="entry name" value="MFS_1"/>
    <property type="match status" value="1"/>
</dbReference>
<evidence type="ECO:0000256" key="1">
    <source>
        <dbReference type="ARBA" id="ARBA00004141"/>
    </source>
</evidence>
<feature type="transmembrane region" description="Helical" evidence="6">
    <location>
        <begin position="92"/>
        <end position="111"/>
    </location>
</feature>
<name>A0ABM1A9D9_APLCA</name>
<dbReference type="GeneID" id="101862530"/>
<dbReference type="Proteomes" id="UP000694888">
    <property type="component" value="Unplaced"/>
</dbReference>
<dbReference type="InterPro" id="IPR036259">
    <property type="entry name" value="MFS_trans_sf"/>
</dbReference>
<dbReference type="RefSeq" id="XP_012943338.1">
    <property type="nucleotide sequence ID" value="XM_013087884.2"/>
</dbReference>
<feature type="domain" description="Major facilitator superfamily (MFS) profile" evidence="7">
    <location>
        <begin position="1"/>
        <end position="438"/>
    </location>
</feature>
<evidence type="ECO:0000313" key="9">
    <source>
        <dbReference type="RefSeq" id="XP_012943338.1"/>
    </source>
</evidence>
<organism evidence="8 9">
    <name type="scientific">Aplysia californica</name>
    <name type="common">California sea hare</name>
    <dbReference type="NCBI Taxonomy" id="6500"/>
    <lineage>
        <taxon>Eukaryota</taxon>
        <taxon>Metazoa</taxon>
        <taxon>Spiralia</taxon>
        <taxon>Lophotrochozoa</taxon>
        <taxon>Mollusca</taxon>
        <taxon>Gastropoda</taxon>
        <taxon>Heterobranchia</taxon>
        <taxon>Euthyneura</taxon>
        <taxon>Tectipleura</taxon>
        <taxon>Aplysiida</taxon>
        <taxon>Aplysioidea</taxon>
        <taxon>Aplysiidae</taxon>
        <taxon>Aplysia</taxon>
    </lineage>
</organism>
<dbReference type="InterPro" id="IPR050382">
    <property type="entry name" value="MFS_Na/Anion_cotransporter"/>
</dbReference>
<feature type="compositionally biased region" description="Low complexity" evidence="5">
    <location>
        <begin position="28"/>
        <end position="51"/>
    </location>
</feature>
<proteinExistence type="predicted"/>
<dbReference type="Gene3D" id="1.20.1250.20">
    <property type="entry name" value="MFS general substrate transporter like domains"/>
    <property type="match status" value="2"/>
</dbReference>
<evidence type="ECO:0000259" key="7">
    <source>
        <dbReference type="PROSITE" id="PS50850"/>
    </source>
</evidence>
<dbReference type="CDD" id="cd17318">
    <property type="entry name" value="MFS_SLC17"/>
    <property type="match status" value="1"/>
</dbReference>
<keyword evidence="2 6" id="KW-0812">Transmembrane</keyword>
<evidence type="ECO:0000256" key="6">
    <source>
        <dbReference type="SAM" id="Phobius"/>
    </source>
</evidence>
<feature type="transmembrane region" description="Helical" evidence="6">
    <location>
        <begin position="152"/>
        <end position="174"/>
    </location>
</feature>
<feature type="region of interest" description="Disordered" evidence="5">
    <location>
        <begin position="28"/>
        <end position="52"/>
    </location>
</feature>
<protein>
    <submittedName>
        <fullName evidence="9">Sialin</fullName>
    </submittedName>
</protein>
<dbReference type="PROSITE" id="PS50850">
    <property type="entry name" value="MFS"/>
    <property type="match status" value="1"/>
</dbReference>
<feature type="transmembrane region" description="Helical" evidence="6">
    <location>
        <begin position="414"/>
        <end position="433"/>
    </location>
</feature>
<feature type="transmembrane region" description="Helical" evidence="6">
    <location>
        <begin position="186"/>
        <end position="205"/>
    </location>
</feature>
<evidence type="ECO:0000256" key="3">
    <source>
        <dbReference type="ARBA" id="ARBA00022989"/>
    </source>
</evidence>
<gene>
    <name evidence="9" type="primary">LOC101862530</name>
</gene>
<accession>A0ABM1A9D9</accession>
<feature type="transmembrane region" description="Helical" evidence="6">
    <location>
        <begin position="379"/>
        <end position="402"/>
    </location>
</feature>
<evidence type="ECO:0000256" key="2">
    <source>
        <dbReference type="ARBA" id="ARBA00022692"/>
    </source>
</evidence>
<feature type="transmembrane region" description="Helical" evidence="6">
    <location>
        <begin position="321"/>
        <end position="340"/>
    </location>
</feature>
<evidence type="ECO:0000256" key="5">
    <source>
        <dbReference type="SAM" id="MobiDB-lite"/>
    </source>
</evidence>